<evidence type="ECO:0000313" key="3">
    <source>
        <dbReference type="Proteomes" id="UP001328107"/>
    </source>
</evidence>
<comment type="caution">
    <text evidence="2">The sequence shown here is derived from an EMBL/GenBank/DDBJ whole genome shotgun (WGS) entry which is preliminary data.</text>
</comment>
<accession>A0AAN4ZAE5</accession>
<organism evidence="2 3">
    <name type="scientific">Pristionchus mayeri</name>
    <dbReference type="NCBI Taxonomy" id="1317129"/>
    <lineage>
        <taxon>Eukaryota</taxon>
        <taxon>Metazoa</taxon>
        <taxon>Ecdysozoa</taxon>
        <taxon>Nematoda</taxon>
        <taxon>Chromadorea</taxon>
        <taxon>Rhabditida</taxon>
        <taxon>Rhabditina</taxon>
        <taxon>Diplogasteromorpha</taxon>
        <taxon>Diplogasteroidea</taxon>
        <taxon>Neodiplogasteridae</taxon>
        <taxon>Pristionchus</taxon>
    </lineage>
</organism>
<sequence>FVTFYASFTLDLNSESVLASSLFLPQFLLCAVLVITKFILNFLLIYFSSTSRKRIHLLAQAGFVLSVVLIIILYLTGHKGSTGFMFAWFAASVCIELCCDICTILVSELMPIEVRSSAFTATSIISRIGIVASTF</sequence>
<dbReference type="EMBL" id="BTRK01000001">
    <property type="protein sequence ID" value="GMR33405.1"/>
    <property type="molecule type" value="Genomic_DNA"/>
</dbReference>
<dbReference type="InterPro" id="IPR036259">
    <property type="entry name" value="MFS_trans_sf"/>
</dbReference>
<feature type="transmembrane region" description="Helical" evidence="1">
    <location>
        <begin position="83"/>
        <end position="106"/>
    </location>
</feature>
<feature type="non-terminal residue" evidence="2">
    <location>
        <position position="1"/>
    </location>
</feature>
<proteinExistence type="predicted"/>
<dbReference type="AlphaFoldDB" id="A0AAN4ZAE5"/>
<keyword evidence="1" id="KW-0472">Membrane</keyword>
<protein>
    <submittedName>
        <fullName evidence="2">Uncharacterized protein</fullName>
    </submittedName>
</protein>
<evidence type="ECO:0000256" key="1">
    <source>
        <dbReference type="SAM" id="Phobius"/>
    </source>
</evidence>
<dbReference type="SUPFAM" id="SSF103473">
    <property type="entry name" value="MFS general substrate transporter"/>
    <property type="match status" value="1"/>
</dbReference>
<keyword evidence="1" id="KW-0812">Transmembrane</keyword>
<gene>
    <name evidence="2" type="ORF">PMAYCL1PPCAC_03600</name>
</gene>
<reference evidence="3" key="1">
    <citation type="submission" date="2022-10" db="EMBL/GenBank/DDBJ databases">
        <title>Genome assembly of Pristionchus species.</title>
        <authorList>
            <person name="Yoshida K."/>
            <person name="Sommer R.J."/>
        </authorList>
    </citation>
    <scope>NUCLEOTIDE SEQUENCE [LARGE SCALE GENOMIC DNA]</scope>
    <source>
        <strain evidence="3">RS5460</strain>
    </source>
</reference>
<dbReference type="Proteomes" id="UP001328107">
    <property type="component" value="Unassembled WGS sequence"/>
</dbReference>
<keyword evidence="1" id="KW-1133">Transmembrane helix</keyword>
<feature type="transmembrane region" description="Helical" evidence="1">
    <location>
        <begin position="57"/>
        <end position="77"/>
    </location>
</feature>
<evidence type="ECO:0000313" key="2">
    <source>
        <dbReference type="EMBL" id="GMR33405.1"/>
    </source>
</evidence>
<feature type="transmembrane region" description="Helical" evidence="1">
    <location>
        <begin position="23"/>
        <end position="45"/>
    </location>
</feature>
<feature type="non-terminal residue" evidence="2">
    <location>
        <position position="135"/>
    </location>
</feature>
<name>A0AAN4ZAE5_9BILA</name>
<keyword evidence="3" id="KW-1185">Reference proteome</keyword>